<dbReference type="OrthoDB" id="2394114at2759"/>
<reference evidence="1 2" key="1">
    <citation type="submission" date="2018-06" db="EMBL/GenBank/DDBJ databases">
        <title>Comparative genomics reveals the genomic features of Rhizophagus irregularis, R. cerebriforme, R. diaphanum and Gigaspora rosea, and their symbiotic lifestyle signature.</title>
        <authorList>
            <person name="Morin E."/>
            <person name="San Clemente H."/>
            <person name="Chen E.C.H."/>
            <person name="De La Providencia I."/>
            <person name="Hainaut M."/>
            <person name="Kuo A."/>
            <person name="Kohler A."/>
            <person name="Murat C."/>
            <person name="Tang N."/>
            <person name="Roy S."/>
            <person name="Loubradou J."/>
            <person name="Henrissat B."/>
            <person name="Grigoriev I.V."/>
            <person name="Corradi N."/>
            <person name="Roux C."/>
            <person name="Martin F.M."/>
        </authorList>
    </citation>
    <scope>NUCLEOTIDE SEQUENCE [LARGE SCALE GENOMIC DNA]</scope>
    <source>
        <strain evidence="1 2">DAOM 227022</strain>
    </source>
</reference>
<dbReference type="AlphaFoldDB" id="A0A397SW95"/>
<dbReference type="STRING" id="658196.A0A397SW95"/>
<dbReference type="Proteomes" id="UP000265703">
    <property type="component" value="Unassembled WGS sequence"/>
</dbReference>
<dbReference type="EMBL" id="QKYT01000180">
    <property type="protein sequence ID" value="RIA90470.1"/>
    <property type="molecule type" value="Genomic_DNA"/>
</dbReference>
<proteinExistence type="predicted"/>
<organism evidence="1 2">
    <name type="scientific">Glomus cerebriforme</name>
    <dbReference type="NCBI Taxonomy" id="658196"/>
    <lineage>
        <taxon>Eukaryota</taxon>
        <taxon>Fungi</taxon>
        <taxon>Fungi incertae sedis</taxon>
        <taxon>Mucoromycota</taxon>
        <taxon>Glomeromycotina</taxon>
        <taxon>Glomeromycetes</taxon>
        <taxon>Glomerales</taxon>
        <taxon>Glomeraceae</taxon>
        <taxon>Glomus</taxon>
    </lineage>
</organism>
<keyword evidence="2" id="KW-1185">Reference proteome</keyword>
<evidence type="ECO:0000313" key="1">
    <source>
        <dbReference type="EMBL" id="RIA90470.1"/>
    </source>
</evidence>
<gene>
    <name evidence="1" type="ORF">C1645_823301</name>
</gene>
<name>A0A397SW95_9GLOM</name>
<protein>
    <submittedName>
        <fullName evidence="1">Uncharacterized protein</fullName>
    </submittedName>
</protein>
<comment type="caution">
    <text evidence="1">The sequence shown here is derived from an EMBL/GenBank/DDBJ whole genome shotgun (WGS) entry which is preliminary data.</text>
</comment>
<evidence type="ECO:0000313" key="2">
    <source>
        <dbReference type="Proteomes" id="UP000265703"/>
    </source>
</evidence>
<sequence>MSSFKKASELLNSNNNASIIDELKGKLTYLENTQLSEIHKDTSKLFTKETFDRPCLETLQKYTSSAKQKILKKYTAFNIHENFEFRIVRDTLHTKMIELEEINNGEYNGADKYVLGAHK</sequence>
<accession>A0A397SW95</accession>